<dbReference type="Proteomes" id="UP000240509">
    <property type="component" value="Unassembled WGS sequence"/>
</dbReference>
<comment type="subunit">
    <text evidence="2 10">Homodimer.</text>
</comment>
<evidence type="ECO:0000313" key="13">
    <source>
        <dbReference type="Proteomes" id="UP000240509"/>
    </source>
</evidence>
<organism evidence="12 13">
    <name type="scientific">Alkalicoccus saliphilus</name>
    <dbReference type="NCBI Taxonomy" id="200989"/>
    <lineage>
        <taxon>Bacteria</taxon>
        <taxon>Bacillati</taxon>
        <taxon>Bacillota</taxon>
        <taxon>Bacilli</taxon>
        <taxon>Bacillales</taxon>
        <taxon>Bacillaceae</taxon>
        <taxon>Alkalicoccus</taxon>
    </lineage>
</organism>
<keyword evidence="13" id="KW-1185">Reference proteome</keyword>
<accession>A0A2T4U5N8</accession>
<sequence>MQTEIFIASNNKGKIAEFREFFAAKNITVKSLQDLPEAVDVVEDGTTFEENARKKAEEIGRKFNIAVLADDSGLEVDALDGAPGVYSARYAGGAKSDEANNEKLIREMTGIADRSARFVSVLAVYDPEKGTKTVRGTIEGEIGTEKHGEHGFGYDPLFFVKEKNCFMAELSREEKNEISHRANALKKLENEWGNWNQ</sequence>
<dbReference type="GO" id="GO:0046872">
    <property type="term" value="F:metal ion binding"/>
    <property type="evidence" value="ECO:0007669"/>
    <property type="project" value="UniProtKB-KW"/>
</dbReference>
<dbReference type="CDD" id="cd00515">
    <property type="entry name" value="HAM1"/>
    <property type="match status" value="1"/>
</dbReference>
<name>A0A2T4U5N8_9BACI</name>
<dbReference type="FunFam" id="3.90.950.10:FF:000001">
    <property type="entry name" value="dITP/XTP pyrophosphatase"/>
    <property type="match status" value="1"/>
</dbReference>
<keyword evidence="4 10" id="KW-0547">Nucleotide-binding</keyword>
<feature type="binding site" evidence="10">
    <location>
        <begin position="152"/>
        <end position="155"/>
    </location>
    <ligand>
        <name>substrate</name>
    </ligand>
</feature>
<dbReference type="GO" id="GO:0035870">
    <property type="term" value="F:dITP diphosphatase activity"/>
    <property type="evidence" value="ECO:0007669"/>
    <property type="project" value="UniProtKB-UniRule"/>
</dbReference>
<dbReference type="NCBIfam" id="TIGR00042">
    <property type="entry name" value="RdgB/HAM1 family non-canonical purine NTP pyrophosphatase"/>
    <property type="match status" value="1"/>
</dbReference>
<dbReference type="GO" id="GO:0009117">
    <property type="term" value="P:nucleotide metabolic process"/>
    <property type="evidence" value="ECO:0007669"/>
    <property type="project" value="UniProtKB-KW"/>
</dbReference>
<proteinExistence type="inferred from homology"/>
<gene>
    <name evidence="12" type="ORF">C6Y45_10150</name>
</gene>
<evidence type="ECO:0000313" key="12">
    <source>
        <dbReference type="EMBL" id="PTL38704.1"/>
    </source>
</evidence>
<feature type="binding site" evidence="10">
    <location>
        <position position="72"/>
    </location>
    <ligand>
        <name>substrate</name>
    </ligand>
</feature>
<dbReference type="PANTHER" id="PTHR11067">
    <property type="entry name" value="INOSINE TRIPHOSPHATE PYROPHOSPHATASE/HAM1 PROTEIN"/>
    <property type="match status" value="1"/>
</dbReference>
<dbReference type="SUPFAM" id="SSF52972">
    <property type="entry name" value="ITPase-like"/>
    <property type="match status" value="1"/>
</dbReference>
<comment type="catalytic activity">
    <reaction evidence="10">
        <text>ITP + H2O = IMP + diphosphate + H(+)</text>
        <dbReference type="Rhea" id="RHEA:29399"/>
        <dbReference type="ChEBI" id="CHEBI:15377"/>
        <dbReference type="ChEBI" id="CHEBI:15378"/>
        <dbReference type="ChEBI" id="CHEBI:33019"/>
        <dbReference type="ChEBI" id="CHEBI:58053"/>
        <dbReference type="ChEBI" id="CHEBI:61402"/>
        <dbReference type="EC" id="3.6.1.66"/>
    </reaction>
</comment>
<dbReference type="InterPro" id="IPR020922">
    <property type="entry name" value="dITP/XTP_pyrophosphatase"/>
</dbReference>
<feature type="binding site" evidence="10">
    <location>
        <position position="175"/>
    </location>
    <ligand>
        <name>substrate</name>
    </ligand>
</feature>
<evidence type="ECO:0000256" key="9">
    <source>
        <dbReference type="ARBA" id="ARBA00052017"/>
    </source>
</evidence>
<evidence type="ECO:0000256" key="6">
    <source>
        <dbReference type="ARBA" id="ARBA00022842"/>
    </source>
</evidence>
<evidence type="ECO:0000256" key="10">
    <source>
        <dbReference type="HAMAP-Rule" id="MF_01405"/>
    </source>
</evidence>
<evidence type="ECO:0000256" key="4">
    <source>
        <dbReference type="ARBA" id="ARBA00022741"/>
    </source>
</evidence>
<comment type="catalytic activity">
    <reaction evidence="9 10">
        <text>XTP + H2O = XMP + diphosphate + H(+)</text>
        <dbReference type="Rhea" id="RHEA:28610"/>
        <dbReference type="ChEBI" id="CHEBI:15377"/>
        <dbReference type="ChEBI" id="CHEBI:15378"/>
        <dbReference type="ChEBI" id="CHEBI:33019"/>
        <dbReference type="ChEBI" id="CHEBI:57464"/>
        <dbReference type="ChEBI" id="CHEBI:61314"/>
        <dbReference type="EC" id="3.6.1.66"/>
    </reaction>
</comment>
<comment type="similarity">
    <text evidence="1 10 11">Belongs to the HAM1 NTPase family.</text>
</comment>
<feature type="active site" description="Proton acceptor" evidence="10">
    <location>
        <position position="71"/>
    </location>
</feature>
<dbReference type="EC" id="3.6.1.66" evidence="10"/>
<protein>
    <recommendedName>
        <fullName evidence="10">dITP/XTP pyrophosphatase</fullName>
        <ecNumber evidence="10">3.6.1.66</ecNumber>
    </recommendedName>
    <alternativeName>
        <fullName evidence="10">Non-canonical purine NTP pyrophosphatase</fullName>
    </alternativeName>
    <alternativeName>
        <fullName evidence="10">Non-standard purine NTP pyrophosphatase</fullName>
    </alternativeName>
    <alternativeName>
        <fullName evidence="10">Nucleoside-triphosphate diphosphatase</fullName>
    </alternativeName>
    <alternativeName>
        <fullName evidence="10">Nucleoside-triphosphate pyrophosphatase</fullName>
        <shortName evidence="10">NTPase</shortName>
    </alternativeName>
</protein>
<evidence type="ECO:0000256" key="5">
    <source>
        <dbReference type="ARBA" id="ARBA00022801"/>
    </source>
</evidence>
<evidence type="ECO:0000256" key="8">
    <source>
        <dbReference type="ARBA" id="ARBA00051875"/>
    </source>
</evidence>
<dbReference type="OrthoDB" id="9807456at2"/>
<dbReference type="GO" id="GO:0005829">
    <property type="term" value="C:cytosol"/>
    <property type="evidence" value="ECO:0007669"/>
    <property type="project" value="TreeGrafter"/>
</dbReference>
<keyword evidence="3 10" id="KW-0479">Metal-binding</keyword>
<comment type="caution">
    <text evidence="10">Lacks conserved residue(s) required for the propagation of feature annotation.</text>
</comment>
<dbReference type="InterPro" id="IPR002637">
    <property type="entry name" value="RdgB/HAM1"/>
</dbReference>
<dbReference type="Pfam" id="PF01725">
    <property type="entry name" value="Ham1p_like"/>
    <property type="match status" value="1"/>
</dbReference>
<dbReference type="GO" id="GO:0036220">
    <property type="term" value="F:ITP diphosphatase activity"/>
    <property type="evidence" value="ECO:0007669"/>
    <property type="project" value="UniProtKB-UniRule"/>
</dbReference>
<comment type="function">
    <text evidence="10">Pyrophosphatase that catalyzes the hydrolysis of nucleoside triphosphates to their monophosphate derivatives, with a high preference for the non-canonical purine nucleotides XTP (xanthosine triphosphate), dITP (deoxyinosine triphosphate) and ITP. Seems to function as a house-cleaning enzyme that removes non-canonical purine nucleotides from the nucleotide pool, thus preventing their incorporation into DNA/RNA and avoiding chromosomal lesions.</text>
</comment>
<dbReference type="PANTHER" id="PTHR11067:SF9">
    <property type="entry name" value="INOSINE TRIPHOSPHATE PYROPHOSPHATASE"/>
    <property type="match status" value="1"/>
</dbReference>
<keyword evidence="6 10" id="KW-0460">Magnesium</keyword>
<dbReference type="NCBIfam" id="NF011397">
    <property type="entry name" value="PRK14822.1"/>
    <property type="match status" value="1"/>
</dbReference>
<dbReference type="InterPro" id="IPR029001">
    <property type="entry name" value="ITPase-like_fam"/>
</dbReference>
<evidence type="ECO:0000256" key="1">
    <source>
        <dbReference type="ARBA" id="ARBA00008023"/>
    </source>
</evidence>
<dbReference type="GO" id="GO:0036222">
    <property type="term" value="F:XTP diphosphatase activity"/>
    <property type="evidence" value="ECO:0007669"/>
    <property type="project" value="UniProtKB-UniRule"/>
</dbReference>
<dbReference type="Gene3D" id="3.90.950.10">
    <property type="match status" value="1"/>
</dbReference>
<evidence type="ECO:0000256" key="7">
    <source>
        <dbReference type="ARBA" id="ARBA00023080"/>
    </source>
</evidence>
<keyword evidence="7 10" id="KW-0546">Nucleotide metabolism</keyword>
<dbReference type="HAMAP" id="MF_01405">
    <property type="entry name" value="Non_canon_purine_NTPase"/>
    <property type="match status" value="1"/>
</dbReference>
<comment type="cofactor">
    <cofactor evidence="10">
        <name>Mg(2+)</name>
        <dbReference type="ChEBI" id="CHEBI:18420"/>
    </cofactor>
    <text evidence="10">Binds 1 Mg(2+) ion per subunit.</text>
</comment>
<evidence type="ECO:0000256" key="11">
    <source>
        <dbReference type="RuleBase" id="RU003781"/>
    </source>
</evidence>
<dbReference type="GO" id="GO:0017111">
    <property type="term" value="F:ribonucleoside triphosphate phosphatase activity"/>
    <property type="evidence" value="ECO:0007669"/>
    <property type="project" value="InterPro"/>
</dbReference>
<reference evidence="12 13" key="1">
    <citation type="submission" date="2018-03" db="EMBL/GenBank/DDBJ databases">
        <title>Alkalicoccus saliphilus sp. nov., isolated from a mineral pool.</title>
        <authorList>
            <person name="Zhao B."/>
        </authorList>
    </citation>
    <scope>NUCLEOTIDE SEQUENCE [LARGE SCALE GENOMIC DNA]</scope>
    <source>
        <strain evidence="12 13">6AG</strain>
    </source>
</reference>
<comment type="caution">
    <text evidence="12">The sequence shown here is derived from an EMBL/GenBank/DDBJ whole genome shotgun (WGS) entry which is preliminary data.</text>
</comment>
<dbReference type="RefSeq" id="WP_107585116.1">
    <property type="nucleotide sequence ID" value="NZ_PZJJ01000015.1"/>
</dbReference>
<dbReference type="GO" id="GO:0000166">
    <property type="term" value="F:nucleotide binding"/>
    <property type="evidence" value="ECO:0007669"/>
    <property type="project" value="UniProtKB-KW"/>
</dbReference>
<feature type="binding site" evidence="10">
    <location>
        <begin position="9"/>
        <end position="14"/>
    </location>
    <ligand>
        <name>substrate</name>
    </ligand>
</feature>
<evidence type="ECO:0000256" key="2">
    <source>
        <dbReference type="ARBA" id="ARBA00011738"/>
    </source>
</evidence>
<keyword evidence="5 10" id="KW-0378">Hydrolase</keyword>
<feature type="binding site" evidence="10">
    <location>
        <position position="71"/>
    </location>
    <ligand>
        <name>Mg(2+)</name>
        <dbReference type="ChEBI" id="CHEBI:18420"/>
    </ligand>
</feature>
<feature type="binding site" evidence="10">
    <location>
        <begin position="180"/>
        <end position="181"/>
    </location>
    <ligand>
        <name>substrate</name>
    </ligand>
</feature>
<dbReference type="GO" id="GO:0009146">
    <property type="term" value="P:purine nucleoside triphosphate catabolic process"/>
    <property type="evidence" value="ECO:0007669"/>
    <property type="project" value="UniProtKB-UniRule"/>
</dbReference>
<dbReference type="AlphaFoldDB" id="A0A2T4U5N8"/>
<comment type="catalytic activity">
    <reaction evidence="8 10">
        <text>dITP + H2O = dIMP + diphosphate + H(+)</text>
        <dbReference type="Rhea" id="RHEA:28342"/>
        <dbReference type="ChEBI" id="CHEBI:15377"/>
        <dbReference type="ChEBI" id="CHEBI:15378"/>
        <dbReference type="ChEBI" id="CHEBI:33019"/>
        <dbReference type="ChEBI" id="CHEBI:61194"/>
        <dbReference type="ChEBI" id="CHEBI:61382"/>
        <dbReference type="EC" id="3.6.1.66"/>
    </reaction>
</comment>
<evidence type="ECO:0000256" key="3">
    <source>
        <dbReference type="ARBA" id="ARBA00022723"/>
    </source>
</evidence>
<dbReference type="EMBL" id="PZJJ01000015">
    <property type="protein sequence ID" value="PTL38704.1"/>
    <property type="molecule type" value="Genomic_DNA"/>
</dbReference>